<name>A0A5V6NL79_SALET</name>
<accession>A0A5V6NL79</accession>
<organism evidence="1">
    <name type="scientific">Salmonella enterica subsp. enterica serovar Poona</name>
    <dbReference type="NCBI Taxonomy" id="436295"/>
    <lineage>
        <taxon>Bacteria</taxon>
        <taxon>Pseudomonadati</taxon>
        <taxon>Pseudomonadota</taxon>
        <taxon>Gammaproteobacteria</taxon>
        <taxon>Enterobacterales</taxon>
        <taxon>Enterobacteriaceae</taxon>
        <taxon>Salmonella</taxon>
    </lineage>
</organism>
<protein>
    <submittedName>
        <fullName evidence="1">Uncharacterized protein</fullName>
    </submittedName>
</protein>
<reference evidence="1" key="1">
    <citation type="submission" date="2018-05" db="EMBL/GenBank/DDBJ databases">
        <authorList>
            <person name="Ashton P.M."/>
            <person name="Dallman T."/>
            <person name="Nair S."/>
            <person name="De Pinna E."/>
            <person name="Peters T."/>
            <person name="Grant K."/>
        </authorList>
    </citation>
    <scope>NUCLEOTIDE SEQUENCE [LARGE SCALE GENOMIC DNA]</scope>
    <source>
        <strain evidence="1">127535</strain>
    </source>
</reference>
<proteinExistence type="predicted"/>
<evidence type="ECO:0000313" key="1">
    <source>
        <dbReference type="EMBL" id="EBU8136716.1"/>
    </source>
</evidence>
<dbReference type="EMBL" id="AAHDIV010000042">
    <property type="protein sequence ID" value="EBU8136716.1"/>
    <property type="molecule type" value="Genomic_DNA"/>
</dbReference>
<dbReference type="AlphaFoldDB" id="A0A5V6NL79"/>
<comment type="caution">
    <text evidence="1">The sequence shown here is derived from an EMBL/GenBank/DDBJ whole genome shotgun (WGS) entry which is preliminary data.</text>
</comment>
<sequence length="74" mass="8247">MKQLLVTVKPFHGTIPFRILQRGRVLIEDAFRGKCTECYSRAYEVNATNEEISVECDLNSDMAGIVSATLLPVS</sequence>
<dbReference type="Proteomes" id="UP000839895">
    <property type="component" value="Unassembled WGS sequence"/>
</dbReference>
<gene>
    <name evidence="1" type="ORF">DLM27_24145</name>
</gene>